<evidence type="ECO:0000313" key="3">
    <source>
        <dbReference type="EMBL" id="MFB9203446.1"/>
    </source>
</evidence>
<dbReference type="CDD" id="cd19080">
    <property type="entry name" value="AKR_AKR9A_9B"/>
    <property type="match status" value="1"/>
</dbReference>
<organism evidence="3 4">
    <name type="scientific">Nonomuraea spiralis</name>
    <dbReference type="NCBI Taxonomy" id="46182"/>
    <lineage>
        <taxon>Bacteria</taxon>
        <taxon>Bacillati</taxon>
        <taxon>Actinomycetota</taxon>
        <taxon>Actinomycetes</taxon>
        <taxon>Streptosporangiales</taxon>
        <taxon>Streptosporangiaceae</taxon>
        <taxon>Nonomuraea</taxon>
    </lineage>
</organism>
<name>A0ABV5IG58_9ACTN</name>
<dbReference type="InterPro" id="IPR036812">
    <property type="entry name" value="NAD(P)_OxRdtase_dom_sf"/>
</dbReference>
<dbReference type="PANTHER" id="PTHR43364">
    <property type="entry name" value="NADH-SPECIFIC METHYLGLYOXAL REDUCTASE-RELATED"/>
    <property type="match status" value="1"/>
</dbReference>
<dbReference type="InterPro" id="IPR023210">
    <property type="entry name" value="NADP_OxRdtase_dom"/>
</dbReference>
<sequence>MRYTTFGTSGLRVSELILGTMGFGEDWGWGAPPEECRRMFTAYAEAGGNVIDTANRYTEGSSERIVGELIGKERDRYVLTTKYTLSMDGEDPNTAGNHRKNLRRSVEESLRRLGTDYLDLLWVHIWDPDTPIEETLRALDDLVRAGKVLYLGFSDVPAWVIARANTIAELRGWTPFIGLQLSYSLLERDIERELLPMAETLGLSVAAWAPLARGVLSGKFTRTDATAGSRISRDAVPERHLAIAAEVDAVADELGVSSSQVALAWTRAHRTWIHPISGARTFDQLTDNLAACDLRLPPETVERLDEASAFPLGFPQNFIQMSREFVYGPSAARFDRRVP</sequence>
<dbReference type="Proteomes" id="UP001589647">
    <property type="component" value="Unassembled WGS sequence"/>
</dbReference>
<evidence type="ECO:0000259" key="2">
    <source>
        <dbReference type="Pfam" id="PF00248"/>
    </source>
</evidence>
<evidence type="ECO:0000313" key="4">
    <source>
        <dbReference type="Proteomes" id="UP001589647"/>
    </source>
</evidence>
<gene>
    <name evidence="3" type="ORF">ACFFV7_19810</name>
</gene>
<dbReference type="EMBL" id="JBHMEI010000014">
    <property type="protein sequence ID" value="MFB9203446.1"/>
    <property type="molecule type" value="Genomic_DNA"/>
</dbReference>
<protein>
    <submittedName>
        <fullName evidence="3">Aldo/keto reductase</fullName>
    </submittedName>
</protein>
<dbReference type="PANTHER" id="PTHR43364:SF4">
    <property type="entry name" value="NAD(P)-LINKED OXIDOREDUCTASE SUPERFAMILY PROTEIN"/>
    <property type="match status" value="1"/>
</dbReference>
<evidence type="ECO:0000256" key="1">
    <source>
        <dbReference type="ARBA" id="ARBA00023002"/>
    </source>
</evidence>
<proteinExistence type="predicted"/>
<reference evidence="3 4" key="1">
    <citation type="submission" date="2024-09" db="EMBL/GenBank/DDBJ databases">
        <authorList>
            <person name="Sun Q."/>
            <person name="Mori K."/>
        </authorList>
    </citation>
    <scope>NUCLEOTIDE SEQUENCE [LARGE SCALE GENOMIC DNA]</scope>
    <source>
        <strain evidence="3 4">CCM 3426</strain>
    </source>
</reference>
<dbReference type="RefSeq" id="WP_189653503.1">
    <property type="nucleotide sequence ID" value="NZ_BMRC01000042.1"/>
</dbReference>
<comment type="caution">
    <text evidence="3">The sequence shown here is derived from an EMBL/GenBank/DDBJ whole genome shotgun (WGS) entry which is preliminary data.</text>
</comment>
<dbReference type="InterPro" id="IPR050523">
    <property type="entry name" value="AKR_Detox_Biosynth"/>
</dbReference>
<accession>A0ABV5IG58</accession>
<dbReference type="Gene3D" id="3.20.20.100">
    <property type="entry name" value="NADP-dependent oxidoreductase domain"/>
    <property type="match status" value="1"/>
</dbReference>
<keyword evidence="1" id="KW-0560">Oxidoreductase</keyword>
<dbReference type="Pfam" id="PF00248">
    <property type="entry name" value="Aldo_ket_red"/>
    <property type="match status" value="1"/>
</dbReference>
<keyword evidence="4" id="KW-1185">Reference proteome</keyword>
<feature type="domain" description="NADP-dependent oxidoreductase" evidence="2">
    <location>
        <begin position="15"/>
        <end position="308"/>
    </location>
</feature>
<dbReference type="SUPFAM" id="SSF51430">
    <property type="entry name" value="NAD(P)-linked oxidoreductase"/>
    <property type="match status" value="1"/>
</dbReference>